<sequence length="82" mass="9605">MKYSTRITLALVILIMSISTLLIRKDGYLFLLTVYPLITGWIIGECLNISEERLWKKWSRFKSGVIIRLINLIDFLTGNEER</sequence>
<gene>
    <name evidence="2" type="ORF">I6N96_02345</name>
</gene>
<evidence type="ECO:0000256" key="1">
    <source>
        <dbReference type="SAM" id="Phobius"/>
    </source>
</evidence>
<keyword evidence="1" id="KW-0812">Transmembrane</keyword>
<comment type="caution">
    <text evidence="2">The sequence shown here is derived from an EMBL/GenBank/DDBJ whole genome shotgun (WGS) entry which is preliminary data.</text>
</comment>
<keyword evidence="1" id="KW-1133">Transmembrane helix</keyword>
<feature type="transmembrane region" description="Helical" evidence="1">
    <location>
        <begin position="29"/>
        <end position="50"/>
    </location>
</feature>
<organism evidence="2 3">
    <name type="scientific">Enterococcus larvae</name>
    <dbReference type="NCBI Taxonomy" id="2794352"/>
    <lineage>
        <taxon>Bacteria</taxon>
        <taxon>Bacillati</taxon>
        <taxon>Bacillota</taxon>
        <taxon>Bacilli</taxon>
        <taxon>Lactobacillales</taxon>
        <taxon>Enterococcaceae</taxon>
        <taxon>Enterococcus</taxon>
    </lineage>
</organism>
<evidence type="ECO:0000313" key="3">
    <source>
        <dbReference type="Proteomes" id="UP000673375"/>
    </source>
</evidence>
<protein>
    <submittedName>
        <fullName evidence="2">Uncharacterized protein</fullName>
    </submittedName>
</protein>
<evidence type="ECO:0000313" key="2">
    <source>
        <dbReference type="EMBL" id="MBP1045103.1"/>
    </source>
</evidence>
<accession>A0ABS4CFB2</accession>
<feature type="transmembrane region" description="Helical" evidence="1">
    <location>
        <begin position="7"/>
        <end position="23"/>
    </location>
</feature>
<dbReference type="RefSeq" id="WP_209555889.1">
    <property type="nucleotide sequence ID" value="NZ_JAEDXU010000001.1"/>
</dbReference>
<keyword evidence="1" id="KW-0472">Membrane</keyword>
<reference evidence="2 3" key="1">
    <citation type="submission" date="2020-12" db="EMBL/GenBank/DDBJ databases">
        <title>Vagococcus allomyrinae sp. nov. and Enterococcus lavae sp. nov., isolated from the larvae of Allomyrina dichotoma.</title>
        <authorList>
            <person name="Lee S.D."/>
        </authorList>
    </citation>
    <scope>NUCLEOTIDE SEQUENCE [LARGE SCALE GENOMIC DNA]</scope>
    <source>
        <strain evidence="2 3">BWM-S5</strain>
    </source>
</reference>
<keyword evidence="3" id="KW-1185">Reference proteome</keyword>
<dbReference type="Proteomes" id="UP000673375">
    <property type="component" value="Unassembled WGS sequence"/>
</dbReference>
<proteinExistence type="predicted"/>
<name>A0ABS4CFB2_9ENTE</name>
<dbReference type="EMBL" id="JAEDXU010000001">
    <property type="protein sequence ID" value="MBP1045103.1"/>
    <property type="molecule type" value="Genomic_DNA"/>
</dbReference>